<dbReference type="EMBL" id="CAJVQB010003539">
    <property type="protein sequence ID" value="CAG8611095.1"/>
    <property type="molecule type" value="Genomic_DNA"/>
</dbReference>
<reference evidence="1 2" key="1">
    <citation type="submission" date="2021-06" db="EMBL/GenBank/DDBJ databases">
        <authorList>
            <person name="Kallberg Y."/>
            <person name="Tangrot J."/>
            <person name="Rosling A."/>
        </authorList>
    </citation>
    <scope>NUCLEOTIDE SEQUENCE [LARGE SCALE GENOMIC DNA]</scope>
    <source>
        <strain evidence="1 2">120-4 pot B 10/14</strain>
    </source>
</reference>
<organism evidence="1 2">
    <name type="scientific">Gigaspora margarita</name>
    <dbReference type="NCBI Taxonomy" id="4874"/>
    <lineage>
        <taxon>Eukaryota</taxon>
        <taxon>Fungi</taxon>
        <taxon>Fungi incertae sedis</taxon>
        <taxon>Mucoromycota</taxon>
        <taxon>Glomeromycotina</taxon>
        <taxon>Glomeromycetes</taxon>
        <taxon>Diversisporales</taxon>
        <taxon>Gigasporaceae</taxon>
        <taxon>Gigaspora</taxon>
    </lineage>
</organism>
<sequence length="66" mass="7793">MVDVEFPLTKGMLFLNENRKSQNRMDAQTMHDKLLKYVEVGDIEVEDIPKTSMIQNWLNTYARAFK</sequence>
<protein>
    <submittedName>
        <fullName evidence="1">28122_t:CDS:1</fullName>
    </submittedName>
</protein>
<name>A0ABN7UJA5_GIGMA</name>
<proteinExistence type="predicted"/>
<evidence type="ECO:0000313" key="1">
    <source>
        <dbReference type="EMBL" id="CAG8611095.1"/>
    </source>
</evidence>
<accession>A0ABN7UJA5</accession>
<dbReference type="Proteomes" id="UP000789901">
    <property type="component" value="Unassembled WGS sequence"/>
</dbReference>
<gene>
    <name evidence="1" type="ORF">GMARGA_LOCUS7361</name>
</gene>
<comment type="caution">
    <text evidence="1">The sequence shown here is derived from an EMBL/GenBank/DDBJ whole genome shotgun (WGS) entry which is preliminary data.</text>
</comment>
<keyword evidence="2" id="KW-1185">Reference proteome</keyword>
<evidence type="ECO:0000313" key="2">
    <source>
        <dbReference type="Proteomes" id="UP000789901"/>
    </source>
</evidence>